<gene>
    <name evidence="12" type="ORF">AOPFMNJM_4221</name>
</gene>
<evidence type="ECO:0000313" key="12">
    <source>
        <dbReference type="EMBL" id="GJE08875.1"/>
    </source>
</evidence>
<evidence type="ECO:0000313" key="13">
    <source>
        <dbReference type="Proteomes" id="UP001055102"/>
    </source>
</evidence>
<reference evidence="12" key="1">
    <citation type="journal article" date="2021" name="Front. Microbiol.">
        <title>Comprehensive Comparative Genomics and Phenotyping of Methylobacterium Species.</title>
        <authorList>
            <person name="Alessa O."/>
            <person name="Ogura Y."/>
            <person name="Fujitani Y."/>
            <person name="Takami H."/>
            <person name="Hayashi T."/>
            <person name="Sahin N."/>
            <person name="Tani A."/>
        </authorList>
    </citation>
    <scope>NUCLEOTIDE SEQUENCE</scope>
    <source>
        <strain evidence="12">LMG 23639</strain>
    </source>
</reference>
<dbReference type="InterPro" id="IPR018524">
    <property type="entry name" value="DNA/RNA_endonuclease_AS"/>
</dbReference>
<sequence>MLLRRLAAVLVLSLTLAGPARAETCPPFFLDGVPPALRNPKLVARTVPLCFEAFAVLHSGTARGPLYAAERLTRAGVEAARRVERRDAFHEEDRLPAEDRADLSDYVRSGYDRGHLAPAGDMPTGEAQAQSFSLANIVPQDRTLNRNLWSSIEESVRRLALRRGDLFVVTGTVFSGGSVASIRARVLVPTALFKAVYDPARREGGAYLAPNSREGTWRAVSLDELRDLSGIEPFPSAPVAARARAMDLPEPFVSSREGRRREEESWSSWLGNELLKALKRALRDVLRSIF</sequence>
<dbReference type="PROSITE" id="PS01070">
    <property type="entry name" value="NUCLEASE_NON_SPEC"/>
    <property type="match status" value="1"/>
</dbReference>
<accession>A0ABQ4T257</accession>
<feature type="signal peptide" evidence="9">
    <location>
        <begin position="1"/>
        <end position="22"/>
    </location>
</feature>
<organism evidence="12 13">
    <name type="scientific">Methylobacterium jeotgali</name>
    <dbReference type="NCBI Taxonomy" id="381630"/>
    <lineage>
        <taxon>Bacteria</taxon>
        <taxon>Pseudomonadati</taxon>
        <taxon>Pseudomonadota</taxon>
        <taxon>Alphaproteobacteria</taxon>
        <taxon>Hyphomicrobiales</taxon>
        <taxon>Methylobacteriaceae</taxon>
        <taxon>Methylobacterium</taxon>
    </lineage>
</organism>
<dbReference type="PANTHER" id="PTHR13966:SF5">
    <property type="entry name" value="ENDONUCLEASE G, MITOCHONDRIAL"/>
    <property type="match status" value="1"/>
</dbReference>
<dbReference type="SMART" id="SM00477">
    <property type="entry name" value="NUC"/>
    <property type="match status" value="1"/>
</dbReference>
<keyword evidence="4 8" id="KW-0479">Metal-binding</keyword>
<evidence type="ECO:0000256" key="4">
    <source>
        <dbReference type="ARBA" id="ARBA00022723"/>
    </source>
</evidence>
<dbReference type="InterPro" id="IPR044929">
    <property type="entry name" value="DNA/RNA_non-sp_Endonuclease_sf"/>
</dbReference>
<feature type="domain" description="ENPP1-3/EXOG-like endonuclease/phosphodiesterase" evidence="10">
    <location>
        <begin position="51"/>
        <end position="240"/>
    </location>
</feature>
<evidence type="ECO:0000256" key="3">
    <source>
        <dbReference type="ARBA" id="ARBA00022722"/>
    </source>
</evidence>
<dbReference type="InterPro" id="IPR001604">
    <property type="entry name" value="Endo_G_ENPP1-like_dom"/>
</dbReference>
<protein>
    <recommendedName>
        <fullName evidence="8">Endonuclease</fullName>
        <ecNumber evidence="8">3.1.30.-</ecNumber>
    </recommendedName>
</protein>
<dbReference type="EC" id="3.1.30.-" evidence="8"/>
<comment type="similarity">
    <text evidence="2 8">Belongs to the DNA/RNA non-specific endonuclease family.</text>
</comment>
<dbReference type="Proteomes" id="UP001055102">
    <property type="component" value="Unassembled WGS sequence"/>
</dbReference>
<comment type="cofactor">
    <cofactor evidence="1 8">
        <name>Mg(2+)</name>
        <dbReference type="ChEBI" id="CHEBI:18420"/>
    </cofactor>
</comment>
<evidence type="ECO:0000256" key="7">
    <source>
        <dbReference type="ARBA" id="ARBA00022842"/>
    </source>
</evidence>
<evidence type="ECO:0000256" key="6">
    <source>
        <dbReference type="ARBA" id="ARBA00022801"/>
    </source>
</evidence>
<evidence type="ECO:0000256" key="9">
    <source>
        <dbReference type="SAM" id="SignalP"/>
    </source>
</evidence>
<evidence type="ECO:0000259" key="11">
    <source>
        <dbReference type="SMART" id="SM00892"/>
    </source>
</evidence>
<dbReference type="EMBL" id="BPQR01000094">
    <property type="protein sequence ID" value="GJE08875.1"/>
    <property type="molecule type" value="Genomic_DNA"/>
</dbReference>
<dbReference type="SMART" id="SM00892">
    <property type="entry name" value="Endonuclease_NS"/>
    <property type="match status" value="1"/>
</dbReference>
<evidence type="ECO:0000256" key="8">
    <source>
        <dbReference type="RuleBase" id="RU366055"/>
    </source>
</evidence>
<comment type="caution">
    <text evidence="12">The sequence shown here is derived from an EMBL/GenBank/DDBJ whole genome shotgun (WGS) entry which is preliminary data.</text>
</comment>
<keyword evidence="5 8" id="KW-0255">Endonuclease</keyword>
<evidence type="ECO:0000256" key="1">
    <source>
        <dbReference type="ARBA" id="ARBA00001946"/>
    </source>
</evidence>
<feature type="chain" id="PRO_5045473694" description="Endonuclease" evidence="9">
    <location>
        <begin position="23"/>
        <end position="290"/>
    </location>
</feature>
<evidence type="ECO:0000256" key="5">
    <source>
        <dbReference type="ARBA" id="ARBA00022759"/>
    </source>
</evidence>
<reference evidence="12" key="2">
    <citation type="submission" date="2021-08" db="EMBL/GenBank/DDBJ databases">
        <authorList>
            <person name="Tani A."/>
            <person name="Ola A."/>
            <person name="Ogura Y."/>
            <person name="Katsura K."/>
            <person name="Hayashi T."/>
        </authorList>
    </citation>
    <scope>NUCLEOTIDE SEQUENCE</scope>
    <source>
        <strain evidence="12">LMG 23639</strain>
    </source>
</reference>
<dbReference type="InterPro" id="IPR044925">
    <property type="entry name" value="His-Me_finger_sf"/>
</dbReference>
<dbReference type="PANTHER" id="PTHR13966">
    <property type="entry name" value="ENDONUCLEASE RELATED"/>
    <property type="match status" value="1"/>
</dbReference>
<dbReference type="SUPFAM" id="SSF54060">
    <property type="entry name" value="His-Me finger endonucleases"/>
    <property type="match status" value="1"/>
</dbReference>
<keyword evidence="6 8" id="KW-0378">Hydrolase</keyword>
<keyword evidence="7" id="KW-0460">Magnesium</keyword>
<dbReference type="InterPro" id="IPR040255">
    <property type="entry name" value="Non-specific_endonuclease"/>
</dbReference>
<feature type="domain" description="DNA/RNA non-specific endonuclease/pyrophosphatase/phosphodiesterase" evidence="11">
    <location>
        <begin position="50"/>
        <end position="240"/>
    </location>
</feature>
<dbReference type="InterPro" id="IPR020821">
    <property type="entry name" value="ENPP1-3/EXOG-like_nuc-like"/>
</dbReference>
<evidence type="ECO:0000259" key="10">
    <source>
        <dbReference type="SMART" id="SM00477"/>
    </source>
</evidence>
<keyword evidence="9" id="KW-0732">Signal</keyword>
<keyword evidence="3 8" id="KW-0540">Nuclease</keyword>
<dbReference type="RefSeq" id="WP_238278949.1">
    <property type="nucleotide sequence ID" value="NZ_BPQR01000094.1"/>
</dbReference>
<dbReference type="Gene3D" id="3.40.570.10">
    <property type="entry name" value="Extracellular Endonuclease, subunit A"/>
    <property type="match status" value="1"/>
</dbReference>
<evidence type="ECO:0000256" key="2">
    <source>
        <dbReference type="ARBA" id="ARBA00010052"/>
    </source>
</evidence>
<keyword evidence="13" id="KW-1185">Reference proteome</keyword>
<name>A0ABQ4T257_9HYPH</name>
<dbReference type="Pfam" id="PF01223">
    <property type="entry name" value="Endonuclease_NS"/>
    <property type="match status" value="1"/>
</dbReference>
<proteinExistence type="inferred from homology"/>